<evidence type="ECO:0000256" key="16">
    <source>
        <dbReference type="ARBA" id="ARBA00023306"/>
    </source>
</evidence>
<reference evidence="24 25" key="1">
    <citation type="submission" date="2025-04" db="UniProtKB">
        <authorList>
            <consortium name="RefSeq"/>
        </authorList>
    </citation>
    <scope>IDENTIFICATION</scope>
</reference>
<keyword evidence="13" id="KW-0811">Translocation</keyword>
<proteinExistence type="predicted"/>
<dbReference type="Gene3D" id="2.130.10.10">
    <property type="entry name" value="YVTN repeat-like/Quinoprotein amine dehydrogenase"/>
    <property type="match status" value="1"/>
</dbReference>
<evidence type="ECO:0000256" key="4">
    <source>
        <dbReference type="ARBA" id="ARBA00022454"/>
    </source>
</evidence>
<evidence type="ECO:0000256" key="15">
    <source>
        <dbReference type="ARBA" id="ARBA00023242"/>
    </source>
</evidence>
<keyword evidence="15" id="KW-0539">Nucleus</keyword>
<dbReference type="InterPro" id="IPR036322">
    <property type="entry name" value="WD40_repeat_dom_sf"/>
</dbReference>
<dbReference type="RefSeq" id="XP_011499458.1">
    <property type="nucleotide sequence ID" value="XM_011501156.1"/>
</dbReference>
<evidence type="ECO:0000313" key="23">
    <source>
        <dbReference type="Proteomes" id="UP000695007"/>
    </source>
</evidence>
<keyword evidence="10" id="KW-0159">Chromosome partition</keyword>
<evidence type="ECO:0000256" key="2">
    <source>
        <dbReference type="ARBA" id="ARBA00004629"/>
    </source>
</evidence>
<dbReference type="Proteomes" id="UP000695007">
    <property type="component" value="Unplaced"/>
</dbReference>
<dbReference type="PANTHER" id="PTHR22806">
    <property type="entry name" value="NUCLEOPORIN NUP37 P37 -RELATED"/>
    <property type="match status" value="1"/>
</dbReference>
<gene>
    <name evidence="24 25" type="primary">LOC105363464</name>
</gene>
<dbReference type="InterPro" id="IPR015943">
    <property type="entry name" value="WD40/YVTN_repeat-like_dom_sf"/>
</dbReference>
<evidence type="ECO:0000256" key="20">
    <source>
        <dbReference type="ARBA" id="ARBA00068271"/>
    </source>
</evidence>
<evidence type="ECO:0000313" key="25">
    <source>
        <dbReference type="RefSeq" id="XP_011499459.1"/>
    </source>
</evidence>
<evidence type="ECO:0000256" key="9">
    <source>
        <dbReference type="ARBA" id="ARBA00022816"/>
    </source>
</evidence>
<dbReference type="AlphaFoldDB" id="A0AAJ6YJX5"/>
<keyword evidence="3" id="KW-0813">Transport</keyword>
<dbReference type="GeneID" id="105363464"/>
<name>A0AAJ6YJX5_9HYME</name>
<keyword evidence="12" id="KW-0653">Protein transport</keyword>
<evidence type="ECO:0000256" key="6">
    <source>
        <dbReference type="ARBA" id="ARBA00022618"/>
    </source>
</evidence>
<dbReference type="GO" id="GO:0051301">
    <property type="term" value="P:cell division"/>
    <property type="evidence" value="ECO:0007669"/>
    <property type="project" value="UniProtKB-KW"/>
</dbReference>
<dbReference type="GO" id="GO:0015031">
    <property type="term" value="P:protein transport"/>
    <property type="evidence" value="ECO:0007669"/>
    <property type="project" value="UniProtKB-KW"/>
</dbReference>
<dbReference type="GO" id="GO:0031080">
    <property type="term" value="C:nuclear pore outer ring"/>
    <property type="evidence" value="ECO:0007669"/>
    <property type="project" value="InterPro"/>
</dbReference>
<evidence type="ECO:0000313" key="24">
    <source>
        <dbReference type="RefSeq" id="XP_011499458.1"/>
    </source>
</evidence>
<evidence type="ECO:0000256" key="10">
    <source>
        <dbReference type="ARBA" id="ARBA00022829"/>
    </source>
</evidence>
<evidence type="ECO:0000256" key="22">
    <source>
        <dbReference type="PROSITE-ProRule" id="PRU00221"/>
    </source>
</evidence>
<dbReference type="PROSITE" id="PS50082">
    <property type="entry name" value="WD_REPEATS_2"/>
    <property type="match status" value="1"/>
</dbReference>
<sequence>MEEALLTPPTFKLNFPKQVQCVEWSPYEWSQNLICIALGQEIFIATIKFQEEDDVVEDIIYNLLRTFHHETRVHAIAWSPKTSLSIVPKILSFCIAGADFKIRLYNSDLNESHEFEVLEGHKDYVNDISFDPEGKYLASVSDDHTCKLWAINENKKCFLMFPLTSAGVNVCWHAEEEGKLLVAEKNGIIHMYNVTSERAIMSVDAGTIPLSTADWGLNPLKVACIASGELITWDMSRPSRPLETRTLHIEGGTIMKFSPSNENLVASIGRPDNILKITNLKTKPSVLCGRVQLFGGLSWHQRIQIVCAGSDRQLLFWKVNNK</sequence>
<evidence type="ECO:0000256" key="8">
    <source>
        <dbReference type="ARBA" id="ARBA00022776"/>
    </source>
</evidence>
<protein>
    <recommendedName>
        <fullName evidence="20">Nucleoporin Nup37</fullName>
    </recommendedName>
    <alternativeName>
        <fullName evidence="21">Nup107-160 subcomplex subunit Nup37</fullName>
    </alternativeName>
</protein>
<feature type="repeat" description="WD" evidence="22">
    <location>
        <begin position="118"/>
        <end position="155"/>
    </location>
</feature>
<keyword evidence="8" id="KW-0498">Mitosis</keyword>
<evidence type="ECO:0000256" key="5">
    <source>
        <dbReference type="ARBA" id="ARBA00022574"/>
    </source>
</evidence>
<dbReference type="InterPro" id="IPR037626">
    <property type="entry name" value="NUP37"/>
</dbReference>
<keyword evidence="6" id="KW-0132">Cell division</keyword>
<keyword evidence="16" id="KW-0131">Cell cycle</keyword>
<evidence type="ECO:0000256" key="7">
    <source>
        <dbReference type="ARBA" id="ARBA00022737"/>
    </source>
</evidence>
<evidence type="ECO:0000256" key="3">
    <source>
        <dbReference type="ARBA" id="ARBA00022448"/>
    </source>
</evidence>
<dbReference type="KEGG" id="csol:105363464"/>
<dbReference type="PROSITE" id="PS50294">
    <property type="entry name" value="WD_REPEATS_REGION"/>
    <property type="match status" value="1"/>
</dbReference>
<comment type="function">
    <text evidence="18">Component of the Nup107-160 subcomplex of the nuclear pore complex (NPC). The Nup107-160 subcomplex is required for the assembly of a functional NPC. The Nup107-160 subcomplex is also required for normal kinetochore microtubule attachment, mitotic progression and chromosome segregation.</text>
</comment>
<dbReference type="SUPFAM" id="SSF50978">
    <property type="entry name" value="WD40 repeat-like"/>
    <property type="match status" value="1"/>
</dbReference>
<dbReference type="GO" id="GO:0007059">
    <property type="term" value="P:chromosome segregation"/>
    <property type="evidence" value="ECO:0007669"/>
    <property type="project" value="UniProtKB-KW"/>
</dbReference>
<evidence type="ECO:0000256" key="1">
    <source>
        <dbReference type="ARBA" id="ARBA00004567"/>
    </source>
</evidence>
<dbReference type="RefSeq" id="XP_011499459.1">
    <property type="nucleotide sequence ID" value="XM_011501157.1"/>
</dbReference>
<dbReference type="Pfam" id="PF00400">
    <property type="entry name" value="WD40"/>
    <property type="match status" value="2"/>
</dbReference>
<evidence type="ECO:0000256" key="12">
    <source>
        <dbReference type="ARBA" id="ARBA00022927"/>
    </source>
</evidence>
<dbReference type="FunFam" id="2.130.10.10:FF:000168">
    <property type="entry name" value="Nucleoporin Nup37"/>
    <property type="match status" value="1"/>
</dbReference>
<dbReference type="CTD" id="79023"/>
<dbReference type="GO" id="GO:0051028">
    <property type="term" value="P:mRNA transport"/>
    <property type="evidence" value="ECO:0007669"/>
    <property type="project" value="UniProtKB-KW"/>
</dbReference>
<dbReference type="InterPro" id="IPR001680">
    <property type="entry name" value="WD40_rpt"/>
</dbReference>
<comment type="subunit">
    <text evidence="19">Component of the Nup107-160 subcomplex of the nuclear pore complex (NPC). The Nup107-160 subcomplex includes NUP160, NUP133, NUP107, NUP98, NUP85, NUP43, NUP37, SEH1 and SEC13.</text>
</comment>
<keyword evidence="17" id="KW-0137">Centromere</keyword>
<keyword evidence="11" id="KW-0995">Kinetochore</keyword>
<keyword evidence="14" id="KW-0906">Nuclear pore complex</keyword>
<evidence type="ECO:0000256" key="14">
    <source>
        <dbReference type="ARBA" id="ARBA00023132"/>
    </source>
</evidence>
<keyword evidence="9" id="KW-0509">mRNA transport</keyword>
<accession>A0AAJ6YJX5</accession>
<keyword evidence="7" id="KW-0677">Repeat</keyword>
<keyword evidence="4" id="KW-0158">Chromosome</keyword>
<evidence type="ECO:0000256" key="13">
    <source>
        <dbReference type="ARBA" id="ARBA00023010"/>
    </source>
</evidence>
<evidence type="ECO:0000256" key="17">
    <source>
        <dbReference type="ARBA" id="ARBA00023328"/>
    </source>
</evidence>
<evidence type="ECO:0000256" key="11">
    <source>
        <dbReference type="ARBA" id="ARBA00022838"/>
    </source>
</evidence>
<evidence type="ECO:0000256" key="19">
    <source>
        <dbReference type="ARBA" id="ARBA00062724"/>
    </source>
</evidence>
<dbReference type="GO" id="GO:0000776">
    <property type="term" value="C:kinetochore"/>
    <property type="evidence" value="ECO:0007669"/>
    <property type="project" value="UniProtKB-KW"/>
</dbReference>
<evidence type="ECO:0000256" key="18">
    <source>
        <dbReference type="ARBA" id="ARBA00053706"/>
    </source>
</evidence>
<dbReference type="SMART" id="SM00320">
    <property type="entry name" value="WD40"/>
    <property type="match status" value="5"/>
</dbReference>
<evidence type="ECO:0000256" key="21">
    <source>
        <dbReference type="ARBA" id="ARBA00076652"/>
    </source>
</evidence>
<comment type="subcellular location">
    <subcellularLocation>
        <location evidence="2">Chromosome</location>
        <location evidence="2">Centromere</location>
        <location evidence="2">Kinetochore</location>
    </subcellularLocation>
    <subcellularLocation>
        <location evidence="1">Nucleus</location>
        <location evidence="1">Nuclear pore complex</location>
    </subcellularLocation>
</comment>
<keyword evidence="5 22" id="KW-0853">WD repeat</keyword>
<dbReference type="PANTHER" id="PTHR22806:SF0">
    <property type="entry name" value="NUCLEOPORIN NUP37"/>
    <property type="match status" value="1"/>
</dbReference>
<keyword evidence="23" id="KW-1185">Reference proteome</keyword>
<organism evidence="23 25">
    <name type="scientific">Ceratosolen solmsi marchali</name>
    <dbReference type="NCBI Taxonomy" id="326594"/>
    <lineage>
        <taxon>Eukaryota</taxon>
        <taxon>Metazoa</taxon>
        <taxon>Ecdysozoa</taxon>
        <taxon>Arthropoda</taxon>
        <taxon>Hexapoda</taxon>
        <taxon>Insecta</taxon>
        <taxon>Pterygota</taxon>
        <taxon>Neoptera</taxon>
        <taxon>Endopterygota</taxon>
        <taxon>Hymenoptera</taxon>
        <taxon>Apocrita</taxon>
        <taxon>Proctotrupomorpha</taxon>
        <taxon>Chalcidoidea</taxon>
        <taxon>Agaonidae</taxon>
        <taxon>Agaoninae</taxon>
        <taxon>Ceratosolen</taxon>
    </lineage>
</organism>